<name>A0A2T9YUH2_9FUNG</name>
<dbReference type="AlphaFoldDB" id="A0A2T9YUH2"/>
<organism evidence="2 3">
    <name type="scientific">Smittium simulii</name>
    <dbReference type="NCBI Taxonomy" id="133385"/>
    <lineage>
        <taxon>Eukaryota</taxon>
        <taxon>Fungi</taxon>
        <taxon>Fungi incertae sedis</taxon>
        <taxon>Zoopagomycota</taxon>
        <taxon>Kickxellomycotina</taxon>
        <taxon>Harpellomycetes</taxon>
        <taxon>Harpellales</taxon>
        <taxon>Legeriomycetaceae</taxon>
        <taxon>Smittium</taxon>
    </lineage>
</organism>
<dbReference type="Proteomes" id="UP000245383">
    <property type="component" value="Unassembled WGS sequence"/>
</dbReference>
<evidence type="ECO:0000313" key="3">
    <source>
        <dbReference type="Proteomes" id="UP000245383"/>
    </source>
</evidence>
<sequence length="180" mass="20001">MLIHSYNGIRRNKDIYRCVSNTDLVPNLLHKDIYRCVSNTDLVPNLLRKKLVGEFLGGELKISVSVIRKKENVRSVNMTLATASFLTLIHTSRLLILERISVSPAPMNQSHHGGELKISVSVIRKKENVRSVNMTLATASFLTLIHTSRLLILERISVSPAPMNQSHHGTASLEGQEGIG</sequence>
<protein>
    <submittedName>
        <fullName evidence="2">Uncharacterized protein</fullName>
    </submittedName>
</protein>
<evidence type="ECO:0000256" key="1">
    <source>
        <dbReference type="SAM" id="MobiDB-lite"/>
    </source>
</evidence>
<keyword evidence="3" id="KW-1185">Reference proteome</keyword>
<dbReference type="EMBL" id="MBFR01000044">
    <property type="protein sequence ID" value="PVU95946.1"/>
    <property type="molecule type" value="Genomic_DNA"/>
</dbReference>
<proteinExistence type="predicted"/>
<feature type="region of interest" description="Disordered" evidence="1">
    <location>
        <begin position="161"/>
        <end position="180"/>
    </location>
</feature>
<comment type="caution">
    <text evidence="2">The sequence shown here is derived from an EMBL/GenBank/DDBJ whole genome shotgun (WGS) entry which is preliminary data.</text>
</comment>
<gene>
    <name evidence="2" type="ORF">BB561_001506</name>
</gene>
<accession>A0A2T9YUH2</accession>
<dbReference type="STRING" id="133385.A0A2T9YUH2"/>
<evidence type="ECO:0000313" key="2">
    <source>
        <dbReference type="EMBL" id="PVU95946.1"/>
    </source>
</evidence>
<reference evidence="2 3" key="1">
    <citation type="journal article" date="2018" name="MBio">
        <title>Comparative Genomics Reveals the Core Gene Toolbox for the Fungus-Insect Symbiosis.</title>
        <authorList>
            <person name="Wang Y."/>
            <person name="Stata M."/>
            <person name="Wang W."/>
            <person name="Stajich J.E."/>
            <person name="White M.M."/>
            <person name="Moncalvo J.M."/>
        </authorList>
    </citation>
    <scope>NUCLEOTIDE SEQUENCE [LARGE SCALE GENOMIC DNA]</scope>
    <source>
        <strain evidence="2 3">SWE-8-4</strain>
    </source>
</reference>